<protein>
    <recommendedName>
        <fullName evidence="3">Surface-associated interspersed protein (SURFIN)</fullName>
    </recommendedName>
</protein>
<name>A0A1J1GNV0_PLARL</name>
<evidence type="ECO:0000313" key="1">
    <source>
        <dbReference type="EMBL" id="CRG84713.1"/>
    </source>
</evidence>
<dbReference type="RefSeq" id="XP_028531150.1">
    <property type="nucleotide sequence ID" value="XM_028675534.1"/>
</dbReference>
<sequence length="813" mass="95040">MILLLILAFYLFIVKEEYYIFKVNYTYGFFFLSLQFFVLSNTCISEDPIAKEILDSYNLLYVNSYEQPNLLNTVNAGINERYAVNEDLNSPFNLEHLPDISKIFSIDSFLEGLNINFNNEHQNSGTSVESTKENVEEKAKKQEICKQKGDNIVDISCGSSEHTLNYRISSGGIIDHMNVDHEQPNIMDPSERMAQYFPVCRTYNREEDNVNEEIFSHNVSSNLLTNNRYLNNINHNGEVLRPTIGTQNTQDKCTDDFNGIDLSLLEPLGDLKESLNSFIKSYITSNSPCEQFNMTNPIERKDQEIELNCSKERKNNDSHESTSDNANSEPVVNKNTHKYFKSFLHSITNNVFKMEAKYISNEVLPNLDIILYSLKDSYDSINGAFTREIQPLKILINEELEKFDLHISLELEKNFTNSSDYLDDQSINKYYKYNSLKNNTSFVINKEKELLAVIKSSLKTYEMLIEKLETLEKVVSNLRMILNSLSYNSIFSCNLSFLNFEDIYYIIDVFKLIDNLLEKAESSTKRGCLNLRKKEIRGVQRYLTKINIILHRSFYSLGRTFVKFFSFIKYSKEDNILLMKYLFYFFNKEHKMLMEDMKKIMNKHSDVYATKMTYDFILTQMKNYSEYRTYANKFFNININENELDNNSLQVIMENGLSLNGLQYSLGRIKKLIGILSLKNQIVSIRDILTSLSKINFHERKHSPRIKYKILCKDMEMNLLKDLKDFKDIYEEAKLNIKSIYSLRYAEVKISDAEIQILRKKKQIEKLINGITSAKNLINDKILNSNAYEQVKAIREYILLSKVFFIKKTLEAY</sequence>
<proteinExistence type="predicted"/>
<evidence type="ECO:0008006" key="3">
    <source>
        <dbReference type="Google" id="ProtNLM"/>
    </source>
</evidence>
<dbReference type="AlphaFoldDB" id="A0A1J1GNV0"/>
<keyword evidence="2" id="KW-1185">Reference proteome</keyword>
<organism evidence="1 2">
    <name type="scientific">Plasmodium relictum</name>
    <dbReference type="NCBI Taxonomy" id="85471"/>
    <lineage>
        <taxon>Eukaryota</taxon>
        <taxon>Sar</taxon>
        <taxon>Alveolata</taxon>
        <taxon>Apicomplexa</taxon>
        <taxon>Aconoidasida</taxon>
        <taxon>Haemosporida</taxon>
        <taxon>Plasmodiidae</taxon>
        <taxon>Plasmodium</taxon>
        <taxon>Plasmodium (Haemamoeba)</taxon>
    </lineage>
</organism>
<dbReference type="GeneID" id="39734190"/>
<dbReference type="OrthoDB" id="10588517at2759"/>
<reference evidence="1 2" key="1">
    <citation type="submission" date="2015-04" db="EMBL/GenBank/DDBJ databases">
        <authorList>
            <consortium name="Pathogen Informatics"/>
        </authorList>
    </citation>
    <scope>NUCLEOTIDE SEQUENCE [LARGE SCALE GENOMIC DNA]</scope>
    <source>
        <strain evidence="1 2">SGS1</strain>
    </source>
</reference>
<gene>
    <name evidence="1" type="ORF">PRELSG_0026100</name>
</gene>
<dbReference type="Proteomes" id="UP000220158">
    <property type="component" value="Unassembled WGS sequence"/>
</dbReference>
<dbReference type="KEGG" id="prel:PRELSG_0026100"/>
<evidence type="ECO:0000313" key="2">
    <source>
        <dbReference type="Proteomes" id="UP000220158"/>
    </source>
</evidence>
<accession>A0A1J1GNV0</accession>
<dbReference type="EMBL" id="CVMU01000223">
    <property type="protein sequence ID" value="CRG84713.1"/>
    <property type="molecule type" value="Genomic_DNA"/>
</dbReference>
<dbReference type="OMA" id="ANDGEIM"/>
<dbReference type="VEuPathDB" id="PlasmoDB:PRELSG_0026100"/>